<dbReference type="EMBL" id="JACVVK020000662">
    <property type="protein sequence ID" value="KAK7458929.1"/>
    <property type="molecule type" value="Genomic_DNA"/>
</dbReference>
<keyword evidence="3" id="KW-1185">Reference proteome</keyword>
<reference evidence="2 3" key="1">
    <citation type="journal article" date="2023" name="Sci. Data">
        <title>Genome assembly of the Korean intertidal mud-creeper Batillaria attramentaria.</title>
        <authorList>
            <person name="Patra A.K."/>
            <person name="Ho P.T."/>
            <person name="Jun S."/>
            <person name="Lee S.J."/>
            <person name="Kim Y."/>
            <person name="Won Y.J."/>
        </authorList>
    </citation>
    <scope>NUCLEOTIDE SEQUENCE [LARGE SCALE GENOMIC DNA]</scope>
    <source>
        <strain evidence="2">Wonlab-2016</strain>
    </source>
</reference>
<gene>
    <name evidence="2" type="ORF">BaRGS_00039060</name>
</gene>
<evidence type="ECO:0000256" key="1">
    <source>
        <dbReference type="SAM" id="MobiDB-lite"/>
    </source>
</evidence>
<feature type="non-terminal residue" evidence="2">
    <location>
        <position position="1"/>
    </location>
</feature>
<accession>A0ABD0J3Y3</accession>
<sequence>HFTSRRVTRCKLLTSRCSAVSDWPAVEVPGLVIAQPSPAGHQSLINFSQAGSSALSGRVLITLRFVFEATELKAPKSQASNPVAHVAKTQSQRNKSDEKSHAAVFK</sequence>
<protein>
    <submittedName>
        <fullName evidence="2">Uncharacterized protein</fullName>
    </submittedName>
</protein>
<feature type="compositionally biased region" description="Basic and acidic residues" evidence="1">
    <location>
        <begin position="94"/>
        <end position="106"/>
    </location>
</feature>
<feature type="non-terminal residue" evidence="2">
    <location>
        <position position="106"/>
    </location>
</feature>
<dbReference type="Proteomes" id="UP001519460">
    <property type="component" value="Unassembled WGS sequence"/>
</dbReference>
<evidence type="ECO:0000313" key="2">
    <source>
        <dbReference type="EMBL" id="KAK7458929.1"/>
    </source>
</evidence>
<dbReference type="AlphaFoldDB" id="A0ABD0J3Y3"/>
<name>A0ABD0J3Y3_9CAEN</name>
<feature type="region of interest" description="Disordered" evidence="1">
    <location>
        <begin position="74"/>
        <end position="106"/>
    </location>
</feature>
<comment type="caution">
    <text evidence="2">The sequence shown here is derived from an EMBL/GenBank/DDBJ whole genome shotgun (WGS) entry which is preliminary data.</text>
</comment>
<proteinExistence type="predicted"/>
<evidence type="ECO:0000313" key="3">
    <source>
        <dbReference type="Proteomes" id="UP001519460"/>
    </source>
</evidence>
<organism evidence="2 3">
    <name type="scientific">Batillaria attramentaria</name>
    <dbReference type="NCBI Taxonomy" id="370345"/>
    <lineage>
        <taxon>Eukaryota</taxon>
        <taxon>Metazoa</taxon>
        <taxon>Spiralia</taxon>
        <taxon>Lophotrochozoa</taxon>
        <taxon>Mollusca</taxon>
        <taxon>Gastropoda</taxon>
        <taxon>Caenogastropoda</taxon>
        <taxon>Sorbeoconcha</taxon>
        <taxon>Cerithioidea</taxon>
        <taxon>Batillariidae</taxon>
        <taxon>Batillaria</taxon>
    </lineage>
</organism>